<keyword evidence="1" id="KW-0175">Coiled coil</keyword>
<comment type="caution">
    <text evidence="2">The sequence shown here is derived from an EMBL/GenBank/DDBJ whole genome shotgun (WGS) entry which is preliminary data.</text>
</comment>
<evidence type="ECO:0000256" key="1">
    <source>
        <dbReference type="SAM" id="Coils"/>
    </source>
</evidence>
<protein>
    <submittedName>
        <fullName evidence="2">Uncharacterized protein</fullName>
    </submittedName>
</protein>
<evidence type="ECO:0000313" key="2">
    <source>
        <dbReference type="EMBL" id="GKU93075.1"/>
    </source>
</evidence>
<dbReference type="Proteomes" id="UP001054252">
    <property type="component" value="Unassembled WGS sequence"/>
</dbReference>
<gene>
    <name evidence="2" type="ORF">SLEP1_g6708</name>
</gene>
<accession>A0AAV5I1Y6</accession>
<evidence type="ECO:0000313" key="3">
    <source>
        <dbReference type="Proteomes" id="UP001054252"/>
    </source>
</evidence>
<sequence length="153" mass="16840">MRKAKLQVANVAKDAKKAKEEIDKALSNLGSVKAKFAKLESLKISQLLKGQSLAPPFKIVVNVKWSLHKENMPLFPFILHGDDEEHDLAKGYVDWVVEMLNLEIGTSSSLPSHPLVPTIVAPTETLPSNAPTILVPIVILKDNLEDKVTIVDE</sequence>
<keyword evidence="3" id="KW-1185">Reference proteome</keyword>
<reference evidence="2 3" key="1">
    <citation type="journal article" date="2021" name="Commun. Biol.">
        <title>The genome of Shorea leprosula (Dipterocarpaceae) highlights the ecological relevance of drought in aseasonal tropical rainforests.</title>
        <authorList>
            <person name="Ng K.K.S."/>
            <person name="Kobayashi M.J."/>
            <person name="Fawcett J.A."/>
            <person name="Hatakeyama M."/>
            <person name="Paape T."/>
            <person name="Ng C.H."/>
            <person name="Ang C.C."/>
            <person name="Tnah L.H."/>
            <person name="Lee C.T."/>
            <person name="Nishiyama T."/>
            <person name="Sese J."/>
            <person name="O'Brien M.J."/>
            <person name="Copetti D."/>
            <person name="Mohd Noor M.I."/>
            <person name="Ong R.C."/>
            <person name="Putra M."/>
            <person name="Sireger I.Z."/>
            <person name="Indrioko S."/>
            <person name="Kosugi Y."/>
            <person name="Izuno A."/>
            <person name="Isagi Y."/>
            <person name="Lee S.L."/>
            <person name="Shimizu K.K."/>
        </authorList>
    </citation>
    <scope>NUCLEOTIDE SEQUENCE [LARGE SCALE GENOMIC DNA]</scope>
    <source>
        <strain evidence="2">214</strain>
    </source>
</reference>
<dbReference type="AlphaFoldDB" id="A0AAV5I1Y6"/>
<feature type="coiled-coil region" evidence="1">
    <location>
        <begin position="1"/>
        <end position="35"/>
    </location>
</feature>
<proteinExistence type="predicted"/>
<name>A0AAV5I1Y6_9ROSI</name>
<organism evidence="2 3">
    <name type="scientific">Rubroshorea leprosula</name>
    <dbReference type="NCBI Taxonomy" id="152421"/>
    <lineage>
        <taxon>Eukaryota</taxon>
        <taxon>Viridiplantae</taxon>
        <taxon>Streptophyta</taxon>
        <taxon>Embryophyta</taxon>
        <taxon>Tracheophyta</taxon>
        <taxon>Spermatophyta</taxon>
        <taxon>Magnoliopsida</taxon>
        <taxon>eudicotyledons</taxon>
        <taxon>Gunneridae</taxon>
        <taxon>Pentapetalae</taxon>
        <taxon>rosids</taxon>
        <taxon>malvids</taxon>
        <taxon>Malvales</taxon>
        <taxon>Dipterocarpaceae</taxon>
        <taxon>Rubroshorea</taxon>
    </lineage>
</organism>
<dbReference type="EMBL" id="BPVZ01000006">
    <property type="protein sequence ID" value="GKU93075.1"/>
    <property type="molecule type" value="Genomic_DNA"/>
</dbReference>